<keyword evidence="3 5" id="KW-1133">Transmembrane helix</keyword>
<keyword evidence="4 5" id="KW-0472">Membrane</keyword>
<name>D3BS89_HETP5</name>
<sequence length="239" mass="27361">MSNNSSFKTSLLFYFHLATFVAISIGIIQFYVFYVDQKINGGNPLGMLTFLTFWGQCRDLVFRSTAFPVGIIISSMFWGIYHFDQELILPRQFEMLMPAYLNHLQHTLPGVAMVLEMALVNHQYHRFLVPVIAGVASTANIYQDITQLLSFLMSYLAILVIARYIQGVWVYPIIEVIPTHSKVIFIFSSSCFFTAIYIISRQISRWIWGGETEFIAPKGVIKSFTNNNNNNNNISKKVN</sequence>
<evidence type="ECO:0000256" key="4">
    <source>
        <dbReference type="ARBA" id="ARBA00023136"/>
    </source>
</evidence>
<feature type="transmembrane region" description="Helical" evidence="5">
    <location>
        <begin position="12"/>
        <end position="34"/>
    </location>
</feature>
<dbReference type="EMBL" id="ADBJ01000051">
    <property type="protein sequence ID" value="EFA75826.1"/>
    <property type="molecule type" value="Genomic_DNA"/>
</dbReference>
<dbReference type="Pfam" id="PF04750">
    <property type="entry name" value="Far-17a_AIG1"/>
    <property type="match status" value="1"/>
</dbReference>
<dbReference type="OMA" id="IWDRELI"/>
<evidence type="ECO:0000256" key="3">
    <source>
        <dbReference type="ARBA" id="ARBA00022989"/>
    </source>
</evidence>
<reference evidence="6 7" key="1">
    <citation type="journal article" date="2011" name="Genome Res.">
        <title>Phylogeny-wide analysis of social amoeba genomes highlights ancient origins for complex intercellular communication.</title>
        <authorList>
            <person name="Heidel A.J."/>
            <person name="Lawal H.M."/>
            <person name="Felder M."/>
            <person name="Schilde C."/>
            <person name="Helps N.R."/>
            <person name="Tunggal B."/>
            <person name="Rivero F."/>
            <person name="John U."/>
            <person name="Schleicher M."/>
            <person name="Eichinger L."/>
            <person name="Platzer M."/>
            <person name="Noegel A.A."/>
            <person name="Schaap P."/>
            <person name="Gloeckner G."/>
        </authorList>
    </citation>
    <scope>NUCLEOTIDE SEQUENCE [LARGE SCALE GENOMIC DNA]</scope>
    <source>
        <strain evidence="7">ATCC 26659 / Pp 5 / PN500</strain>
    </source>
</reference>
<feature type="transmembrane region" description="Helical" evidence="5">
    <location>
        <begin position="60"/>
        <end position="81"/>
    </location>
</feature>
<feature type="transmembrane region" description="Helical" evidence="5">
    <location>
        <begin position="183"/>
        <end position="200"/>
    </location>
</feature>
<dbReference type="GO" id="GO:0012505">
    <property type="term" value="C:endomembrane system"/>
    <property type="evidence" value="ECO:0007669"/>
    <property type="project" value="UniProtKB-SubCell"/>
</dbReference>
<keyword evidence="7" id="KW-1185">Reference proteome</keyword>
<evidence type="ECO:0000256" key="5">
    <source>
        <dbReference type="SAM" id="Phobius"/>
    </source>
</evidence>
<accession>D3BS89</accession>
<protein>
    <submittedName>
        <fullName evidence="6">Uncharacterized protein</fullName>
    </submittedName>
</protein>
<dbReference type="AlphaFoldDB" id="D3BS89"/>
<keyword evidence="2 5" id="KW-0812">Transmembrane</keyword>
<evidence type="ECO:0000256" key="2">
    <source>
        <dbReference type="ARBA" id="ARBA00022692"/>
    </source>
</evidence>
<evidence type="ECO:0000313" key="6">
    <source>
        <dbReference type="EMBL" id="EFA75826.1"/>
    </source>
</evidence>
<feature type="transmembrane region" description="Helical" evidence="5">
    <location>
        <begin position="149"/>
        <end position="171"/>
    </location>
</feature>
<dbReference type="InParanoid" id="D3BS89"/>
<dbReference type="InterPro" id="IPR006838">
    <property type="entry name" value="ADTRP_AIG1"/>
</dbReference>
<dbReference type="Proteomes" id="UP000001396">
    <property type="component" value="Unassembled WGS sequence"/>
</dbReference>
<comment type="caution">
    <text evidence="6">The sequence shown here is derived from an EMBL/GenBank/DDBJ whole genome shotgun (WGS) entry which is preliminary data.</text>
</comment>
<dbReference type="GeneID" id="31366350"/>
<dbReference type="PANTHER" id="PTHR10989">
    <property type="entry name" value="ANDROGEN-INDUCED PROTEIN 1-RELATED"/>
    <property type="match status" value="1"/>
</dbReference>
<comment type="subcellular location">
    <subcellularLocation>
        <location evidence="1">Endomembrane system</location>
        <topology evidence="1">Multi-pass membrane protein</topology>
    </subcellularLocation>
</comment>
<dbReference type="PANTHER" id="PTHR10989:SF16">
    <property type="entry name" value="AT02829P-RELATED"/>
    <property type="match status" value="1"/>
</dbReference>
<evidence type="ECO:0000313" key="7">
    <source>
        <dbReference type="Proteomes" id="UP000001396"/>
    </source>
</evidence>
<evidence type="ECO:0000256" key="1">
    <source>
        <dbReference type="ARBA" id="ARBA00004127"/>
    </source>
</evidence>
<organism evidence="6 7">
    <name type="scientific">Heterostelium pallidum (strain ATCC 26659 / Pp 5 / PN500)</name>
    <name type="common">Cellular slime mold</name>
    <name type="synonym">Polysphondylium pallidum</name>
    <dbReference type="NCBI Taxonomy" id="670386"/>
    <lineage>
        <taxon>Eukaryota</taxon>
        <taxon>Amoebozoa</taxon>
        <taxon>Evosea</taxon>
        <taxon>Eumycetozoa</taxon>
        <taxon>Dictyostelia</taxon>
        <taxon>Acytosteliales</taxon>
        <taxon>Acytosteliaceae</taxon>
        <taxon>Heterostelium</taxon>
    </lineage>
</organism>
<dbReference type="GO" id="GO:0016020">
    <property type="term" value="C:membrane"/>
    <property type="evidence" value="ECO:0007669"/>
    <property type="project" value="InterPro"/>
</dbReference>
<dbReference type="FunCoup" id="D3BS89">
    <property type="interactions" value="32"/>
</dbReference>
<gene>
    <name evidence="6" type="ORF">PPL_10881</name>
</gene>
<dbReference type="RefSeq" id="XP_020427960.1">
    <property type="nucleotide sequence ID" value="XM_020581644.1"/>
</dbReference>
<proteinExistence type="predicted"/>